<dbReference type="PANTHER" id="PTHR33570">
    <property type="entry name" value="4-CARBOXYMUCONOLACTONE DECARBOXYLASE FAMILY PROTEIN"/>
    <property type="match status" value="1"/>
</dbReference>
<dbReference type="InterPro" id="IPR029032">
    <property type="entry name" value="AhpD-like"/>
</dbReference>
<dbReference type="RefSeq" id="WP_228433647.1">
    <property type="nucleotide sequence ID" value="NZ_FRAV01000003.1"/>
</dbReference>
<protein>
    <submittedName>
        <fullName evidence="2">Carboxymuconolactone decarboxylase family protein</fullName>
    </submittedName>
</protein>
<dbReference type="InterPro" id="IPR003779">
    <property type="entry name" value="CMD-like"/>
</dbReference>
<dbReference type="Gene3D" id="1.20.1290.10">
    <property type="entry name" value="AhpD-like"/>
    <property type="match status" value="1"/>
</dbReference>
<evidence type="ECO:0000313" key="2">
    <source>
        <dbReference type="EMBL" id="SHK34460.1"/>
    </source>
</evidence>
<gene>
    <name evidence="2" type="ORF">SAMN05444267_100350</name>
</gene>
<dbReference type="AlphaFoldDB" id="A0A1M6RPY3"/>
<dbReference type="SUPFAM" id="SSF69118">
    <property type="entry name" value="AhpD-like"/>
    <property type="match status" value="1"/>
</dbReference>
<evidence type="ECO:0000313" key="3">
    <source>
        <dbReference type="Proteomes" id="UP000184364"/>
    </source>
</evidence>
<feature type="domain" description="Carboxymuconolactone decarboxylase-like" evidence="1">
    <location>
        <begin position="173"/>
        <end position="257"/>
    </location>
</feature>
<dbReference type="EMBL" id="FRAV01000003">
    <property type="protein sequence ID" value="SHK34460.1"/>
    <property type="molecule type" value="Genomic_DNA"/>
</dbReference>
<reference evidence="3" key="1">
    <citation type="submission" date="2016-11" db="EMBL/GenBank/DDBJ databases">
        <authorList>
            <person name="Varghese N."/>
            <person name="Submissions S."/>
        </authorList>
    </citation>
    <scope>NUCLEOTIDE SEQUENCE [LARGE SCALE GENOMIC DNA]</scope>
    <source>
        <strain evidence="3">DSM 26899</strain>
    </source>
</reference>
<organism evidence="2 3">
    <name type="scientific">Chryseobacterium polytrichastri</name>
    <dbReference type="NCBI Taxonomy" id="1302687"/>
    <lineage>
        <taxon>Bacteria</taxon>
        <taxon>Pseudomonadati</taxon>
        <taxon>Bacteroidota</taxon>
        <taxon>Flavobacteriia</taxon>
        <taxon>Flavobacteriales</taxon>
        <taxon>Weeksellaceae</taxon>
        <taxon>Chryseobacterium group</taxon>
        <taxon>Chryseobacterium</taxon>
    </lineage>
</organism>
<dbReference type="STRING" id="1302687.SAMN05444267_100350"/>
<dbReference type="Pfam" id="PF02627">
    <property type="entry name" value="CMD"/>
    <property type="match status" value="2"/>
</dbReference>
<dbReference type="InterPro" id="IPR052512">
    <property type="entry name" value="4CMD/NDH-1_regulator"/>
</dbReference>
<keyword evidence="3" id="KW-1185">Reference proteome</keyword>
<feature type="domain" description="Carboxymuconolactone decarboxylase-like" evidence="1">
    <location>
        <begin position="49"/>
        <end position="112"/>
    </location>
</feature>
<dbReference type="Proteomes" id="UP000184364">
    <property type="component" value="Unassembled WGS sequence"/>
</dbReference>
<dbReference type="PANTHER" id="PTHR33570:SF2">
    <property type="entry name" value="CARBOXYMUCONOLACTONE DECARBOXYLASE-LIKE DOMAIN-CONTAINING PROTEIN"/>
    <property type="match status" value="1"/>
</dbReference>
<proteinExistence type="predicted"/>
<dbReference type="GO" id="GO:0051920">
    <property type="term" value="F:peroxiredoxin activity"/>
    <property type="evidence" value="ECO:0007669"/>
    <property type="project" value="InterPro"/>
</dbReference>
<accession>A0A1M6RPY3</accession>
<name>A0A1M6RPY3_9FLAO</name>
<evidence type="ECO:0000259" key="1">
    <source>
        <dbReference type="Pfam" id="PF02627"/>
    </source>
</evidence>
<sequence>MKIKKYELYTEKQSLNFKSKMIQQLKFLIFIIAITSLFNNPLKAQQMATSNKELSIKDKSIITISSFTAQGKLAELKQQLNKGLEAGLTVNEIKEIMVHSYAYCGFPRSIRGLQTFMEVINERQEKGITDLLGAEASAIINDSSKYERGKKILEELTGTPQPDKPTGYSAFAPAIDSFLKEHLFADIFERDVLTYAQRELVTISVISAIGDADPMLQAHLGISLHVGWLPQQLREFITFISPTMDKKKAEAAKAVLNQVLITQTSK</sequence>